<dbReference type="Proteomes" id="UP000027135">
    <property type="component" value="Unassembled WGS sequence"/>
</dbReference>
<reference evidence="2 3" key="1">
    <citation type="journal article" date="2014" name="Nat. Commun.">
        <title>Molecular traces of alternative social organization in a termite genome.</title>
        <authorList>
            <person name="Terrapon N."/>
            <person name="Li C."/>
            <person name="Robertson H.M."/>
            <person name="Ji L."/>
            <person name="Meng X."/>
            <person name="Booth W."/>
            <person name="Chen Z."/>
            <person name="Childers C.P."/>
            <person name="Glastad K.M."/>
            <person name="Gokhale K."/>
            <person name="Gowin J."/>
            <person name="Gronenberg W."/>
            <person name="Hermansen R.A."/>
            <person name="Hu H."/>
            <person name="Hunt B.G."/>
            <person name="Huylmans A.K."/>
            <person name="Khalil S.M."/>
            <person name="Mitchell R.D."/>
            <person name="Munoz-Torres M.C."/>
            <person name="Mustard J.A."/>
            <person name="Pan H."/>
            <person name="Reese J.T."/>
            <person name="Scharf M.E."/>
            <person name="Sun F."/>
            <person name="Vogel H."/>
            <person name="Xiao J."/>
            <person name="Yang W."/>
            <person name="Yang Z."/>
            <person name="Yang Z."/>
            <person name="Zhou J."/>
            <person name="Zhu J."/>
            <person name="Brent C.S."/>
            <person name="Elsik C.G."/>
            <person name="Goodisman M.A."/>
            <person name="Liberles D.A."/>
            <person name="Roe R.M."/>
            <person name="Vargo E.L."/>
            <person name="Vilcinskas A."/>
            <person name="Wang J."/>
            <person name="Bornberg-Bauer E."/>
            <person name="Korb J."/>
            <person name="Zhang G."/>
            <person name="Liebig J."/>
        </authorList>
    </citation>
    <scope>NUCLEOTIDE SEQUENCE [LARGE SCALE GENOMIC DNA]</scope>
    <source>
        <tissue evidence="2">Whole organism</tissue>
    </source>
</reference>
<dbReference type="AlphaFoldDB" id="A0A067RBK5"/>
<dbReference type="EMBL" id="KK852613">
    <property type="protein sequence ID" value="KDR20238.1"/>
    <property type="molecule type" value="Genomic_DNA"/>
</dbReference>
<keyword evidence="3" id="KW-1185">Reference proteome</keyword>
<proteinExistence type="predicted"/>
<accession>A0A067RBK5</accession>
<gene>
    <name evidence="2" type="ORF">L798_05547</name>
</gene>
<protein>
    <submittedName>
        <fullName evidence="2">Uncharacterized protein</fullName>
    </submittedName>
</protein>
<dbReference type="InParanoid" id="A0A067RBK5"/>
<sequence>MTPTCAPPAVPLGRSFSVPGSQFPQRGKSYGDQIYNLPRSINTISTKLPNSMSYKYEHAQNEPSTQTSSSVQYMS</sequence>
<evidence type="ECO:0000313" key="3">
    <source>
        <dbReference type="Proteomes" id="UP000027135"/>
    </source>
</evidence>
<organism evidence="2 3">
    <name type="scientific">Zootermopsis nevadensis</name>
    <name type="common">Dampwood termite</name>
    <dbReference type="NCBI Taxonomy" id="136037"/>
    <lineage>
        <taxon>Eukaryota</taxon>
        <taxon>Metazoa</taxon>
        <taxon>Ecdysozoa</taxon>
        <taxon>Arthropoda</taxon>
        <taxon>Hexapoda</taxon>
        <taxon>Insecta</taxon>
        <taxon>Pterygota</taxon>
        <taxon>Neoptera</taxon>
        <taxon>Polyneoptera</taxon>
        <taxon>Dictyoptera</taxon>
        <taxon>Blattodea</taxon>
        <taxon>Blattoidea</taxon>
        <taxon>Termitoidae</taxon>
        <taxon>Termopsidae</taxon>
        <taxon>Zootermopsis</taxon>
    </lineage>
</organism>
<feature type="region of interest" description="Disordered" evidence="1">
    <location>
        <begin position="54"/>
        <end position="75"/>
    </location>
</feature>
<feature type="compositionally biased region" description="Polar residues" evidence="1">
    <location>
        <begin position="61"/>
        <end position="75"/>
    </location>
</feature>
<feature type="compositionally biased region" description="Pro residues" evidence="1">
    <location>
        <begin position="1"/>
        <end position="10"/>
    </location>
</feature>
<evidence type="ECO:0000313" key="2">
    <source>
        <dbReference type="EMBL" id="KDR20238.1"/>
    </source>
</evidence>
<name>A0A067RBK5_ZOONE</name>
<evidence type="ECO:0000256" key="1">
    <source>
        <dbReference type="SAM" id="MobiDB-lite"/>
    </source>
</evidence>
<feature type="region of interest" description="Disordered" evidence="1">
    <location>
        <begin position="1"/>
        <end position="31"/>
    </location>
</feature>